<evidence type="ECO:0000256" key="2">
    <source>
        <dbReference type="PROSITE-ProRule" id="PRU00703"/>
    </source>
</evidence>
<dbReference type="PROSITE" id="PS51371">
    <property type="entry name" value="CBS"/>
    <property type="match status" value="2"/>
</dbReference>
<gene>
    <name evidence="4" type="ORF">EHS89_00290</name>
</gene>
<dbReference type="PANTHER" id="PTHR48108">
    <property type="entry name" value="CBS DOMAIN-CONTAINING PROTEIN CBSX2, CHLOROPLASTIC"/>
    <property type="match status" value="1"/>
</dbReference>
<feature type="domain" description="CBS" evidence="3">
    <location>
        <begin position="42"/>
        <end position="103"/>
    </location>
</feature>
<dbReference type="SUPFAM" id="SSF54631">
    <property type="entry name" value="CBS-domain pair"/>
    <property type="match status" value="1"/>
</dbReference>
<dbReference type="PANTHER" id="PTHR48108:SF34">
    <property type="entry name" value="CBS DOMAIN-CONTAINING PROTEIN YHCV"/>
    <property type="match status" value="1"/>
</dbReference>
<protein>
    <submittedName>
        <fullName evidence="4">CBS domain-containing protein</fullName>
    </submittedName>
</protein>
<sequence length="202" mass="22737">MFQEFYSLRLQENCDVDNLLTPEFNAEQVNLRSPARAVVTDFSNVDPVTVNETMAVDDALERMKNQHVRMLFVTTAAGKFTGVITARDISGSKVILYMNNHGVSRPEVQVGHIMINKEQLHSLTYDQVQHCRIGDIMLTLKNSGDQHLLVVDETELGIKRVRGIISASDISRKLKLSFEVMYEAKSFAEIEKIVTQGAKIPL</sequence>
<dbReference type="InterPro" id="IPR000644">
    <property type="entry name" value="CBS_dom"/>
</dbReference>
<dbReference type="SMART" id="SM00116">
    <property type="entry name" value="CBS"/>
    <property type="match status" value="2"/>
</dbReference>
<keyword evidence="5" id="KW-1185">Reference proteome</keyword>
<dbReference type="Pfam" id="PF00571">
    <property type="entry name" value="CBS"/>
    <property type="match status" value="1"/>
</dbReference>
<proteinExistence type="predicted"/>
<dbReference type="Proteomes" id="UP000267535">
    <property type="component" value="Unassembled WGS sequence"/>
</dbReference>
<comment type="caution">
    <text evidence="4">The sequence shown here is derived from an EMBL/GenBank/DDBJ whole genome shotgun (WGS) entry which is preliminary data.</text>
</comment>
<dbReference type="InterPro" id="IPR051462">
    <property type="entry name" value="CBS_domain-containing"/>
</dbReference>
<evidence type="ECO:0000313" key="5">
    <source>
        <dbReference type="Proteomes" id="UP000267535"/>
    </source>
</evidence>
<dbReference type="EMBL" id="RQXV01000001">
    <property type="protein sequence ID" value="RRD01799.1"/>
    <property type="molecule type" value="Genomic_DNA"/>
</dbReference>
<dbReference type="Gene3D" id="3.10.580.10">
    <property type="entry name" value="CBS-domain"/>
    <property type="match status" value="1"/>
</dbReference>
<feature type="domain" description="CBS" evidence="3">
    <location>
        <begin position="114"/>
        <end position="180"/>
    </location>
</feature>
<keyword evidence="2" id="KW-0129">CBS domain</keyword>
<dbReference type="InterPro" id="IPR046342">
    <property type="entry name" value="CBS_dom_sf"/>
</dbReference>
<organism evidence="4 5">
    <name type="scientific">Amphritea balenae</name>
    <dbReference type="NCBI Taxonomy" id="452629"/>
    <lineage>
        <taxon>Bacteria</taxon>
        <taxon>Pseudomonadati</taxon>
        <taxon>Pseudomonadota</taxon>
        <taxon>Gammaproteobacteria</taxon>
        <taxon>Oceanospirillales</taxon>
        <taxon>Oceanospirillaceae</taxon>
        <taxon>Amphritea</taxon>
    </lineage>
</organism>
<dbReference type="OrthoDB" id="6181416at2"/>
<name>A0A3P1SXG7_9GAMM</name>
<dbReference type="AlphaFoldDB" id="A0A3P1SXG7"/>
<evidence type="ECO:0000259" key="3">
    <source>
        <dbReference type="PROSITE" id="PS51371"/>
    </source>
</evidence>
<evidence type="ECO:0000313" key="4">
    <source>
        <dbReference type="EMBL" id="RRD01799.1"/>
    </source>
</evidence>
<evidence type="ECO:0000256" key="1">
    <source>
        <dbReference type="ARBA" id="ARBA00022737"/>
    </source>
</evidence>
<accession>A0A3P1SXG7</accession>
<reference evidence="4 5" key="1">
    <citation type="submission" date="2018-11" db="EMBL/GenBank/DDBJ databases">
        <title>The draft genome sequence of Amphritea balenae JAMM 1525T.</title>
        <authorList>
            <person name="Fang Z."/>
            <person name="Zhang Y."/>
            <person name="Han X."/>
        </authorList>
    </citation>
    <scope>NUCLEOTIDE SEQUENCE [LARGE SCALE GENOMIC DNA]</scope>
    <source>
        <strain evidence="4 5">JAMM 1525</strain>
    </source>
</reference>
<keyword evidence="1" id="KW-0677">Repeat</keyword>